<comment type="caution">
    <text evidence="2">The sequence shown here is derived from an EMBL/GenBank/DDBJ whole genome shotgun (WGS) entry which is preliminary data.</text>
</comment>
<dbReference type="EMBL" id="JACGWJ010000015">
    <property type="protein sequence ID" value="KAL0367218.1"/>
    <property type="molecule type" value="Genomic_DNA"/>
</dbReference>
<protein>
    <submittedName>
        <fullName evidence="2">Uncharacterized protein</fullName>
    </submittedName>
</protein>
<feature type="region of interest" description="Disordered" evidence="1">
    <location>
        <begin position="10"/>
        <end position="43"/>
    </location>
</feature>
<evidence type="ECO:0000313" key="2">
    <source>
        <dbReference type="EMBL" id="KAL0367218.1"/>
    </source>
</evidence>
<reference evidence="2" key="2">
    <citation type="journal article" date="2024" name="Plant">
        <title>Genomic evolution and insights into agronomic trait innovations of Sesamum species.</title>
        <authorList>
            <person name="Miao H."/>
            <person name="Wang L."/>
            <person name="Qu L."/>
            <person name="Liu H."/>
            <person name="Sun Y."/>
            <person name="Le M."/>
            <person name="Wang Q."/>
            <person name="Wei S."/>
            <person name="Zheng Y."/>
            <person name="Lin W."/>
            <person name="Duan Y."/>
            <person name="Cao H."/>
            <person name="Xiong S."/>
            <person name="Wang X."/>
            <person name="Wei L."/>
            <person name="Li C."/>
            <person name="Ma Q."/>
            <person name="Ju M."/>
            <person name="Zhao R."/>
            <person name="Li G."/>
            <person name="Mu C."/>
            <person name="Tian Q."/>
            <person name="Mei H."/>
            <person name="Zhang T."/>
            <person name="Gao T."/>
            <person name="Zhang H."/>
        </authorList>
    </citation>
    <scope>NUCLEOTIDE SEQUENCE</scope>
    <source>
        <strain evidence="2">G02</strain>
    </source>
</reference>
<sequence>MAFSDELVHFVGENRPNEDPSEATSKRAGFHSVGPSSSRRRSLPKAAAAFCCLLDEEDEMGGGEDVRRRPFPVVKKRGWLRRT</sequence>
<dbReference type="AlphaFoldDB" id="A0AAW2QH86"/>
<organism evidence="2">
    <name type="scientific">Sesamum radiatum</name>
    <name type="common">Black benniseed</name>
    <dbReference type="NCBI Taxonomy" id="300843"/>
    <lineage>
        <taxon>Eukaryota</taxon>
        <taxon>Viridiplantae</taxon>
        <taxon>Streptophyta</taxon>
        <taxon>Embryophyta</taxon>
        <taxon>Tracheophyta</taxon>
        <taxon>Spermatophyta</taxon>
        <taxon>Magnoliopsida</taxon>
        <taxon>eudicotyledons</taxon>
        <taxon>Gunneridae</taxon>
        <taxon>Pentapetalae</taxon>
        <taxon>asterids</taxon>
        <taxon>lamiids</taxon>
        <taxon>Lamiales</taxon>
        <taxon>Pedaliaceae</taxon>
        <taxon>Sesamum</taxon>
    </lineage>
</organism>
<gene>
    <name evidence="2" type="ORF">Sradi_3611900</name>
</gene>
<name>A0AAW2QH86_SESRA</name>
<proteinExistence type="predicted"/>
<reference evidence="2" key="1">
    <citation type="submission" date="2020-06" db="EMBL/GenBank/DDBJ databases">
        <authorList>
            <person name="Li T."/>
            <person name="Hu X."/>
            <person name="Zhang T."/>
            <person name="Song X."/>
            <person name="Zhang H."/>
            <person name="Dai N."/>
            <person name="Sheng W."/>
            <person name="Hou X."/>
            <person name="Wei L."/>
        </authorList>
    </citation>
    <scope>NUCLEOTIDE SEQUENCE</scope>
    <source>
        <strain evidence="2">G02</strain>
        <tissue evidence="2">Leaf</tissue>
    </source>
</reference>
<evidence type="ECO:0000256" key="1">
    <source>
        <dbReference type="SAM" id="MobiDB-lite"/>
    </source>
</evidence>
<accession>A0AAW2QH86</accession>